<evidence type="ECO:0000256" key="3">
    <source>
        <dbReference type="ARBA" id="ARBA00022737"/>
    </source>
</evidence>
<dbReference type="AlphaFoldDB" id="A0A0D3K832"/>
<evidence type="ECO:0000313" key="7">
    <source>
        <dbReference type="EnsemblProtists" id="EOD31917"/>
    </source>
</evidence>
<dbReference type="SMART" id="SM00386">
    <property type="entry name" value="HAT"/>
    <property type="match status" value="2"/>
</dbReference>
<dbReference type="Pfam" id="PF23240">
    <property type="entry name" value="HAT_PRP39_N"/>
    <property type="match status" value="1"/>
</dbReference>
<dbReference type="eggNOG" id="KOG1258">
    <property type="taxonomic scope" value="Eukaryota"/>
</dbReference>
<dbReference type="EnsemblProtists" id="EOD31917">
    <property type="protein sequence ID" value="EOD31917"/>
    <property type="gene ID" value="EMIHUDRAFT_231147"/>
</dbReference>
<dbReference type="GeneID" id="17277192"/>
<evidence type="ECO:0000256" key="4">
    <source>
        <dbReference type="ARBA" id="ARBA00023187"/>
    </source>
</evidence>
<sequence length="115" mass="13151">MTFALLVSRVVDLEQQGRDPVQLRQALEALLDRYPLCFGYWKRRAELELAAADEPAAVAVYERAVVPCAYSVEMWTLYCAHAARHWADEPERVRGLFERALQYVGSDYAADGIWD</sequence>
<keyword evidence="3" id="KW-0677">Repeat</keyword>
<comment type="subcellular location">
    <subcellularLocation>
        <location evidence="1">Nucleus</location>
    </subcellularLocation>
</comment>
<evidence type="ECO:0008006" key="9">
    <source>
        <dbReference type="Google" id="ProtNLM"/>
    </source>
</evidence>
<evidence type="ECO:0000256" key="6">
    <source>
        <dbReference type="ARBA" id="ARBA00038019"/>
    </source>
</evidence>
<evidence type="ECO:0000313" key="8">
    <source>
        <dbReference type="Proteomes" id="UP000013827"/>
    </source>
</evidence>
<dbReference type="Proteomes" id="UP000013827">
    <property type="component" value="Unassembled WGS sequence"/>
</dbReference>
<dbReference type="KEGG" id="ehx:EMIHUDRAFT_231147"/>
<keyword evidence="8" id="KW-1185">Reference proteome</keyword>
<organism evidence="7 8">
    <name type="scientific">Emiliania huxleyi (strain CCMP1516)</name>
    <dbReference type="NCBI Taxonomy" id="280463"/>
    <lineage>
        <taxon>Eukaryota</taxon>
        <taxon>Haptista</taxon>
        <taxon>Haptophyta</taxon>
        <taxon>Prymnesiophyceae</taxon>
        <taxon>Isochrysidales</taxon>
        <taxon>Noelaerhabdaceae</taxon>
        <taxon>Emiliania</taxon>
    </lineage>
</organism>
<dbReference type="InterPro" id="IPR003107">
    <property type="entry name" value="HAT"/>
</dbReference>
<dbReference type="SUPFAM" id="SSF48452">
    <property type="entry name" value="TPR-like"/>
    <property type="match status" value="1"/>
</dbReference>
<dbReference type="GO" id="GO:0030627">
    <property type="term" value="F:pre-mRNA 5'-splice site binding"/>
    <property type="evidence" value="ECO:0007669"/>
    <property type="project" value="TreeGrafter"/>
</dbReference>
<protein>
    <recommendedName>
        <fullName evidence="9">Suppressor of forked domain-containing protein</fullName>
    </recommendedName>
</protein>
<dbReference type="PANTHER" id="PTHR17204">
    <property type="entry name" value="PRE-MRNA PROCESSING PROTEIN PRP39-RELATED"/>
    <property type="match status" value="1"/>
</dbReference>
<dbReference type="InterPro" id="IPR011990">
    <property type="entry name" value="TPR-like_helical_dom_sf"/>
</dbReference>
<dbReference type="STRING" id="2903.R1DAL6"/>
<evidence type="ECO:0000256" key="2">
    <source>
        <dbReference type="ARBA" id="ARBA00022664"/>
    </source>
</evidence>
<dbReference type="HOGENOM" id="CLU_2115295_0_0_1"/>
<name>A0A0D3K832_EMIH1</name>
<dbReference type="GO" id="GO:0000395">
    <property type="term" value="P:mRNA 5'-splice site recognition"/>
    <property type="evidence" value="ECO:0007669"/>
    <property type="project" value="TreeGrafter"/>
</dbReference>
<dbReference type="Gene3D" id="1.25.40.10">
    <property type="entry name" value="Tetratricopeptide repeat domain"/>
    <property type="match status" value="1"/>
</dbReference>
<evidence type="ECO:0000256" key="5">
    <source>
        <dbReference type="ARBA" id="ARBA00023242"/>
    </source>
</evidence>
<dbReference type="GO" id="GO:0000243">
    <property type="term" value="C:commitment complex"/>
    <property type="evidence" value="ECO:0007669"/>
    <property type="project" value="TreeGrafter"/>
</dbReference>
<accession>A0A0D3K832</accession>
<dbReference type="PANTHER" id="PTHR17204:SF5">
    <property type="entry name" value="PRE-MRNA-PROCESSING FACTOR 39"/>
    <property type="match status" value="1"/>
</dbReference>
<evidence type="ECO:0000256" key="1">
    <source>
        <dbReference type="ARBA" id="ARBA00004123"/>
    </source>
</evidence>
<dbReference type="PaxDb" id="2903-EOD31917"/>
<reference evidence="7" key="2">
    <citation type="submission" date="2024-10" db="UniProtKB">
        <authorList>
            <consortium name="EnsemblProtists"/>
        </authorList>
    </citation>
    <scope>IDENTIFICATION</scope>
</reference>
<comment type="similarity">
    <text evidence="6">Belongs to the PRP39 family.</text>
</comment>
<keyword evidence="4" id="KW-0508">mRNA splicing</keyword>
<dbReference type="GO" id="GO:0071004">
    <property type="term" value="C:U2-type prespliceosome"/>
    <property type="evidence" value="ECO:0007669"/>
    <property type="project" value="TreeGrafter"/>
</dbReference>
<dbReference type="GO" id="GO:0005685">
    <property type="term" value="C:U1 snRNP"/>
    <property type="evidence" value="ECO:0007669"/>
    <property type="project" value="TreeGrafter"/>
</dbReference>
<dbReference type="RefSeq" id="XP_005784346.1">
    <property type="nucleotide sequence ID" value="XM_005784289.1"/>
</dbReference>
<reference evidence="8" key="1">
    <citation type="journal article" date="2013" name="Nature">
        <title>Pan genome of the phytoplankton Emiliania underpins its global distribution.</title>
        <authorList>
            <person name="Read B.A."/>
            <person name="Kegel J."/>
            <person name="Klute M.J."/>
            <person name="Kuo A."/>
            <person name="Lefebvre S.C."/>
            <person name="Maumus F."/>
            <person name="Mayer C."/>
            <person name="Miller J."/>
            <person name="Monier A."/>
            <person name="Salamov A."/>
            <person name="Young J."/>
            <person name="Aguilar M."/>
            <person name="Claverie J.M."/>
            <person name="Frickenhaus S."/>
            <person name="Gonzalez K."/>
            <person name="Herman E.K."/>
            <person name="Lin Y.C."/>
            <person name="Napier J."/>
            <person name="Ogata H."/>
            <person name="Sarno A.F."/>
            <person name="Shmutz J."/>
            <person name="Schroeder D."/>
            <person name="de Vargas C."/>
            <person name="Verret F."/>
            <person name="von Dassow P."/>
            <person name="Valentin K."/>
            <person name="Van de Peer Y."/>
            <person name="Wheeler G."/>
            <person name="Dacks J.B."/>
            <person name="Delwiche C.F."/>
            <person name="Dyhrman S.T."/>
            <person name="Glockner G."/>
            <person name="John U."/>
            <person name="Richards T."/>
            <person name="Worden A.Z."/>
            <person name="Zhang X."/>
            <person name="Grigoriev I.V."/>
            <person name="Allen A.E."/>
            <person name="Bidle K."/>
            <person name="Borodovsky M."/>
            <person name="Bowler C."/>
            <person name="Brownlee C."/>
            <person name="Cock J.M."/>
            <person name="Elias M."/>
            <person name="Gladyshev V.N."/>
            <person name="Groth M."/>
            <person name="Guda C."/>
            <person name="Hadaegh A."/>
            <person name="Iglesias-Rodriguez M.D."/>
            <person name="Jenkins J."/>
            <person name="Jones B.M."/>
            <person name="Lawson T."/>
            <person name="Leese F."/>
            <person name="Lindquist E."/>
            <person name="Lobanov A."/>
            <person name="Lomsadze A."/>
            <person name="Malik S.B."/>
            <person name="Marsh M.E."/>
            <person name="Mackinder L."/>
            <person name="Mock T."/>
            <person name="Mueller-Roeber B."/>
            <person name="Pagarete A."/>
            <person name="Parker M."/>
            <person name="Probert I."/>
            <person name="Quesneville H."/>
            <person name="Raines C."/>
            <person name="Rensing S.A."/>
            <person name="Riano-Pachon D.M."/>
            <person name="Richier S."/>
            <person name="Rokitta S."/>
            <person name="Shiraiwa Y."/>
            <person name="Soanes D.M."/>
            <person name="van der Giezen M."/>
            <person name="Wahlund T.M."/>
            <person name="Williams B."/>
            <person name="Wilson W."/>
            <person name="Wolfe G."/>
            <person name="Wurch L.L."/>
        </authorList>
    </citation>
    <scope>NUCLEOTIDE SEQUENCE</scope>
</reference>
<keyword evidence="5" id="KW-0539">Nucleus</keyword>
<proteinExistence type="inferred from homology"/>
<keyword evidence="2" id="KW-0507">mRNA processing</keyword>